<accession>D5MFK5</accession>
<dbReference type="AlphaFoldDB" id="D5MFK5"/>
<sequence length="96" mass="10607">MAAYMILDIEVTDPVGFERYTQLAPHALTAYGGSCVARGGRTETLEGDWVPNRLVILECPDVARAKQWLESPEYREARGLRRQSATTNIVVIDGVA</sequence>
<proteinExistence type="predicted"/>
<feature type="domain" description="DUF1330" evidence="1">
    <location>
        <begin position="3"/>
        <end position="95"/>
    </location>
</feature>
<dbReference type="SUPFAM" id="SSF54909">
    <property type="entry name" value="Dimeric alpha+beta barrel"/>
    <property type="match status" value="1"/>
</dbReference>
<dbReference type="Gene3D" id="3.30.70.100">
    <property type="match status" value="1"/>
</dbReference>
<dbReference type="PANTHER" id="PTHR41521:SF4">
    <property type="entry name" value="BLR0684 PROTEIN"/>
    <property type="match status" value="1"/>
</dbReference>
<gene>
    <name evidence="2" type="ORF">DAMO_1476</name>
</gene>
<dbReference type="Pfam" id="PF07045">
    <property type="entry name" value="DUF1330"/>
    <property type="match status" value="1"/>
</dbReference>
<evidence type="ECO:0000313" key="2">
    <source>
        <dbReference type="EMBL" id="CBE68536.1"/>
    </source>
</evidence>
<dbReference type="eggNOG" id="COG5470">
    <property type="taxonomic scope" value="Bacteria"/>
</dbReference>
<dbReference type="InterPro" id="IPR010753">
    <property type="entry name" value="DUF1330"/>
</dbReference>
<evidence type="ECO:0000259" key="1">
    <source>
        <dbReference type="Pfam" id="PF07045"/>
    </source>
</evidence>
<dbReference type="InterPro" id="IPR011008">
    <property type="entry name" value="Dimeric_a/b-barrel"/>
</dbReference>
<dbReference type="EMBL" id="FP565575">
    <property type="protein sequence ID" value="CBE68536.1"/>
    <property type="molecule type" value="Genomic_DNA"/>
</dbReference>
<dbReference type="HOGENOM" id="CLU_145407_1_2_0"/>
<dbReference type="STRING" id="671143.DAMO_1476"/>
<evidence type="ECO:0000313" key="3">
    <source>
        <dbReference type="Proteomes" id="UP000006898"/>
    </source>
</evidence>
<dbReference type="Proteomes" id="UP000006898">
    <property type="component" value="Chromosome"/>
</dbReference>
<dbReference type="KEGG" id="mox:DAMO_1476"/>
<protein>
    <recommendedName>
        <fullName evidence="1">DUF1330 domain-containing protein</fullName>
    </recommendedName>
</protein>
<name>D5MFK5_METO1</name>
<dbReference type="PANTHER" id="PTHR41521">
    <property type="match status" value="1"/>
</dbReference>
<organism evidence="2 3">
    <name type="scientific">Methylomirabilis oxygeniifera</name>
    <dbReference type="NCBI Taxonomy" id="671143"/>
    <lineage>
        <taxon>Bacteria</taxon>
        <taxon>Candidatus Methylomirabilota</taxon>
        <taxon>Candidatus Methylomirabilia</taxon>
        <taxon>Candidatus Methylomirabilales</taxon>
        <taxon>Candidatus Methylomirabilaceae</taxon>
        <taxon>Candidatus Methylomirabilis</taxon>
    </lineage>
</organism>
<reference evidence="2 3" key="1">
    <citation type="journal article" date="2010" name="Nature">
        <title>Nitrite-driven anaerobic methane oxidation by oxygenic bacteria.</title>
        <authorList>
            <person name="Ettwig K.F."/>
            <person name="Butler M.K."/>
            <person name="Le Paslier D."/>
            <person name="Pelletier E."/>
            <person name="Mangenot S."/>
            <person name="Kuypers M.M.M."/>
            <person name="Schreiber F."/>
            <person name="Dutilh B.E."/>
            <person name="Zedelius J."/>
            <person name="de Beer D."/>
            <person name="Gloerich J."/>
            <person name="Wessels H.J.C.T."/>
            <person name="van Allen T."/>
            <person name="Luesken F."/>
            <person name="Wu M."/>
            <person name="van de Pas-Schoonen K.T."/>
            <person name="Op den Camp H.J.M."/>
            <person name="Janssen-Megens E.M."/>
            <person name="Francoijs K-J."/>
            <person name="Stunnenberg H."/>
            <person name="Weissenbach J."/>
            <person name="Jetten M.S.M."/>
            <person name="Strous M."/>
        </authorList>
    </citation>
    <scope>NUCLEOTIDE SEQUENCE [LARGE SCALE GENOMIC DNA]</scope>
</reference>